<organism evidence="1 2">
    <name type="scientific">Mycobacterium tuberculosis</name>
    <dbReference type="NCBI Taxonomy" id="1773"/>
    <lineage>
        <taxon>Bacteria</taxon>
        <taxon>Bacillati</taxon>
        <taxon>Actinomycetota</taxon>
        <taxon>Actinomycetes</taxon>
        <taxon>Mycobacteriales</taxon>
        <taxon>Mycobacteriaceae</taxon>
        <taxon>Mycobacterium</taxon>
        <taxon>Mycobacterium tuberculosis complex</taxon>
    </lineage>
</organism>
<reference evidence="2" key="1">
    <citation type="submission" date="2015-03" db="EMBL/GenBank/DDBJ databases">
        <authorList>
            <consortium name="Pathogen Informatics"/>
        </authorList>
    </citation>
    <scope>NUCLEOTIDE SEQUENCE [LARGE SCALE GENOMIC DNA]</scope>
    <source>
        <strain evidence="2">N09902308</strain>
    </source>
</reference>
<comment type="caution">
    <text evidence="1">The sequence shown here is derived from an EMBL/GenBank/DDBJ whole genome shotgun (WGS) entry which is preliminary data.</text>
</comment>
<dbReference type="EMBL" id="CSBK01000274">
    <property type="protein sequence ID" value="COX19110.1"/>
    <property type="molecule type" value="Genomic_DNA"/>
</dbReference>
<protein>
    <submittedName>
        <fullName evidence="1">Uncharacterized protein</fullName>
    </submittedName>
</protein>
<proteinExistence type="predicted"/>
<name>A0A916L8S6_MYCTX</name>
<dbReference type="AlphaFoldDB" id="A0A916L8S6"/>
<sequence length="70" mass="7481">MERSIGPVMPSAMHPVRSRYPTPWVRAFQMAFSLSSSPISRSGWRNCLSASAISVAALGGKSCATPPGRM</sequence>
<dbReference type="Proteomes" id="UP000039021">
    <property type="component" value="Unassembled WGS sequence"/>
</dbReference>
<accession>A0A916L8S6</accession>
<evidence type="ECO:0000313" key="2">
    <source>
        <dbReference type="Proteomes" id="UP000039021"/>
    </source>
</evidence>
<gene>
    <name evidence="1" type="ORF">ERS007739_00835</name>
</gene>
<evidence type="ECO:0000313" key="1">
    <source>
        <dbReference type="EMBL" id="COX19110.1"/>
    </source>
</evidence>